<gene>
    <name evidence="2" type="ORF">SAMN04489716_1510</name>
</gene>
<evidence type="ECO:0000259" key="1">
    <source>
        <dbReference type="Pfam" id="PF18598"/>
    </source>
</evidence>
<keyword evidence="3" id="KW-1185">Reference proteome</keyword>
<dbReference type="STRING" id="113562.SAMN04489716_1510"/>
<accession>A0A1H1UPV9</accession>
<dbReference type="EMBL" id="LT629758">
    <property type="protein sequence ID" value="SDS74604.1"/>
    <property type="molecule type" value="Genomic_DNA"/>
</dbReference>
<reference evidence="2 3" key="1">
    <citation type="submission" date="2016-10" db="EMBL/GenBank/DDBJ databases">
        <authorList>
            <person name="de Groot N.N."/>
        </authorList>
    </citation>
    <scope>NUCLEOTIDE SEQUENCE [LARGE SCALE GENOMIC DNA]</scope>
    <source>
        <strain evidence="2 3">DSM 43941</strain>
    </source>
</reference>
<evidence type="ECO:0000313" key="3">
    <source>
        <dbReference type="Proteomes" id="UP000198688"/>
    </source>
</evidence>
<protein>
    <recommendedName>
        <fullName evidence="1">QsdR TetR regulatory C-terminal domain-containing protein</fullName>
    </recommendedName>
</protein>
<dbReference type="Proteomes" id="UP000198688">
    <property type="component" value="Chromosome I"/>
</dbReference>
<dbReference type="InterPro" id="IPR041485">
    <property type="entry name" value="TetR_C_36"/>
</dbReference>
<dbReference type="AlphaFoldDB" id="A0A1H1UPV9"/>
<dbReference type="Pfam" id="PF18598">
    <property type="entry name" value="TetR_C_36"/>
    <property type="match status" value="1"/>
</dbReference>
<feature type="domain" description="QsdR TetR regulatory C-terminal" evidence="1">
    <location>
        <begin position="84"/>
        <end position="191"/>
    </location>
</feature>
<evidence type="ECO:0000313" key="2">
    <source>
        <dbReference type="EMBL" id="SDS74604.1"/>
    </source>
</evidence>
<dbReference type="Gene3D" id="1.10.357.10">
    <property type="entry name" value="Tetracycline Repressor, domain 2"/>
    <property type="match status" value="1"/>
</dbReference>
<sequence length="192" mass="20767">MLQDGRTAIPTARRVINPEVLLRGAANHFLQYSTIDMDTLAGELAISRATLYRAVGSRDGLLGEVLWAIAEILIAEAAGETRNTGPERVIDISRVFAELLESAQQLGRFMAAEPEAAARVLFTAAADVKHRSIDAQVRIFRDSGIEGGPDDLRRRAALYVRTLEGVLYGPLLGSGPIAFESAEPALRALLQD</sequence>
<name>A0A1H1UPV9_9ACTN</name>
<organism evidence="2 3">
    <name type="scientific">Actinoplanes derwentensis</name>
    <dbReference type="NCBI Taxonomy" id="113562"/>
    <lineage>
        <taxon>Bacteria</taxon>
        <taxon>Bacillati</taxon>
        <taxon>Actinomycetota</taxon>
        <taxon>Actinomycetes</taxon>
        <taxon>Micromonosporales</taxon>
        <taxon>Micromonosporaceae</taxon>
        <taxon>Actinoplanes</taxon>
    </lineage>
</organism>
<dbReference type="SUPFAM" id="SSF46689">
    <property type="entry name" value="Homeodomain-like"/>
    <property type="match status" value="1"/>
</dbReference>
<dbReference type="InterPro" id="IPR009057">
    <property type="entry name" value="Homeodomain-like_sf"/>
</dbReference>
<proteinExistence type="predicted"/>